<feature type="domain" description="C-type lectin" evidence="2">
    <location>
        <begin position="17"/>
        <end position="91"/>
    </location>
</feature>
<protein>
    <recommendedName>
        <fullName evidence="2">C-type lectin domain-containing protein</fullName>
    </recommendedName>
</protein>
<evidence type="ECO:0000259" key="2">
    <source>
        <dbReference type="PROSITE" id="PS50041"/>
    </source>
</evidence>
<dbReference type="GeneTree" id="ENSGT00940000169840"/>
<accession>A0A3B3CRG0</accession>
<dbReference type="Proteomes" id="UP000261560">
    <property type="component" value="Unplaced"/>
</dbReference>
<dbReference type="Gene3D" id="3.10.100.10">
    <property type="entry name" value="Mannose-Binding Protein A, subunit A"/>
    <property type="match status" value="1"/>
</dbReference>
<dbReference type="PANTHER" id="PTHR45784:SF3">
    <property type="entry name" value="C-TYPE LECTIN DOMAIN FAMILY 4 MEMBER K-LIKE-RELATED"/>
    <property type="match status" value="1"/>
</dbReference>
<dbReference type="PROSITE" id="PS00615">
    <property type="entry name" value="C_TYPE_LECTIN_1"/>
    <property type="match status" value="1"/>
</dbReference>
<dbReference type="PaxDb" id="30732-ENSOMEP00000020452"/>
<name>A0A3B3CRG0_ORYME</name>
<dbReference type="Pfam" id="PF00059">
    <property type="entry name" value="Lectin_C"/>
    <property type="match status" value="1"/>
</dbReference>
<dbReference type="PANTHER" id="PTHR45784">
    <property type="entry name" value="C-TYPE LECTIN DOMAIN FAMILY 20 MEMBER A-RELATED"/>
    <property type="match status" value="1"/>
</dbReference>
<dbReference type="PROSITE" id="PS50041">
    <property type="entry name" value="C_TYPE_LECTIN_2"/>
    <property type="match status" value="1"/>
</dbReference>
<organism evidence="3 4">
    <name type="scientific">Oryzias melastigma</name>
    <name type="common">Marine medaka</name>
    <dbReference type="NCBI Taxonomy" id="30732"/>
    <lineage>
        <taxon>Eukaryota</taxon>
        <taxon>Metazoa</taxon>
        <taxon>Chordata</taxon>
        <taxon>Craniata</taxon>
        <taxon>Vertebrata</taxon>
        <taxon>Euteleostomi</taxon>
        <taxon>Actinopterygii</taxon>
        <taxon>Neopterygii</taxon>
        <taxon>Teleostei</taxon>
        <taxon>Neoteleostei</taxon>
        <taxon>Acanthomorphata</taxon>
        <taxon>Ovalentaria</taxon>
        <taxon>Atherinomorphae</taxon>
        <taxon>Beloniformes</taxon>
        <taxon>Adrianichthyidae</taxon>
        <taxon>Oryziinae</taxon>
        <taxon>Oryzias</taxon>
    </lineage>
</organism>
<evidence type="ECO:0000313" key="3">
    <source>
        <dbReference type="Ensembl" id="ENSOMEP00000020452.1"/>
    </source>
</evidence>
<dbReference type="InterPro" id="IPR001304">
    <property type="entry name" value="C-type_lectin-like"/>
</dbReference>
<proteinExistence type="predicted"/>
<keyword evidence="4" id="KW-1185">Reference proteome</keyword>
<dbReference type="SUPFAM" id="SSF56436">
    <property type="entry name" value="C-type lectin-like"/>
    <property type="match status" value="1"/>
</dbReference>
<keyword evidence="1" id="KW-1015">Disulfide bond</keyword>
<reference evidence="3" key="2">
    <citation type="submission" date="2025-09" db="UniProtKB">
        <authorList>
            <consortium name="Ensembl"/>
        </authorList>
    </citation>
    <scope>IDENTIFICATION</scope>
</reference>
<dbReference type="InterPro" id="IPR016187">
    <property type="entry name" value="CTDL_fold"/>
</dbReference>
<reference evidence="3" key="1">
    <citation type="submission" date="2025-08" db="UniProtKB">
        <authorList>
            <consortium name="Ensembl"/>
        </authorList>
    </citation>
    <scope>IDENTIFICATION</scope>
</reference>
<dbReference type="STRING" id="30732.ENSOMEP00000020452"/>
<evidence type="ECO:0000313" key="4">
    <source>
        <dbReference type="Proteomes" id="UP000261560"/>
    </source>
</evidence>
<sequence>MDDLKRLKPKFSYSWAWIGLHDDPAAWKTSMGNESNSWRWSATGETSRTGFQSWDSNCPDYYKGEEACVTMGGGGLWNDVNCNTSYPFLCFYGKLSKLKFNLRFKKYKLIPSPH</sequence>
<dbReference type="Ensembl" id="ENSOMET00000036118.1">
    <property type="protein sequence ID" value="ENSOMEP00000020452.1"/>
    <property type="gene ID" value="ENSOMEG00000022300.1"/>
</dbReference>
<dbReference type="InterPro" id="IPR018378">
    <property type="entry name" value="C-type_lectin_CS"/>
</dbReference>
<evidence type="ECO:0000256" key="1">
    <source>
        <dbReference type="ARBA" id="ARBA00023157"/>
    </source>
</evidence>
<dbReference type="AlphaFoldDB" id="A0A3B3CRG0"/>
<dbReference type="InterPro" id="IPR016186">
    <property type="entry name" value="C-type_lectin-like/link_sf"/>
</dbReference>